<dbReference type="SUPFAM" id="SSF49879">
    <property type="entry name" value="SMAD/FHA domain"/>
    <property type="match status" value="1"/>
</dbReference>
<dbReference type="InterPro" id="IPR000253">
    <property type="entry name" value="FHA_dom"/>
</dbReference>
<evidence type="ECO:0000313" key="4">
    <source>
        <dbReference type="Proteomes" id="UP000601435"/>
    </source>
</evidence>
<organism evidence="3 4">
    <name type="scientific">Symbiodinium necroappetens</name>
    <dbReference type="NCBI Taxonomy" id="1628268"/>
    <lineage>
        <taxon>Eukaryota</taxon>
        <taxon>Sar</taxon>
        <taxon>Alveolata</taxon>
        <taxon>Dinophyceae</taxon>
        <taxon>Suessiales</taxon>
        <taxon>Symbiodiniaceae</taxon>
        <taxon>Symbiodinium</taxon>
    </lineage>
</organism>
<name>A0A812RA52_9DINO</name>
<accession>A0A812RA52</accession>
<dbReference type="AlphaFoldDB" id="A0A812RA52"/>
<evidence type="ECO:0000256" key="1">
    <source>
        <dbReference type="SAM" id="MobiDB-lite"/>
    </source>
</evidence>
<evidence type="ECO:0000313" key="3">
    <source>
        <dbReference type="EMBL" id="CAE7427813.1"/>
    </source>
</evidence>
<dbReference type="InterPro" id="IPR008984">
    <property type="entry name" value="SMAD_FHA_dom_sf"/>
</dbReference>
<sequence length="99" mass="11358">MRTIPRQAVVKEEYIDFVSRNHFAIAFEDQCFFLLALSQNRIWLDRGEASGTRSLQRDEMQVLEPGNRILLGTSEARPESPEASIHRGRLTPLGERETT</sequence>
<comment type="caution">
    <text evidence="3">The sequence shown here is derived from an EMBL/GenBank/DDBJ whole genome shotgun (WGS) entry which is preliminary data.</text>
</comment>
<dbReference type="Pfam" id="PF00498">
    <property type="entry name" value="FHA"/>
    <property type="match status" value="1"/>
</dbReference>
<dbReference type="EMBL" id="CAJNJA010018643">
    <property type="protein sequence ID" value="CAE7427813.1"/>
    <property type="molecule type" value="Genomic_DNA"/>
</dbReference>
<reference evidence="3" key="1">
    <citation type="submission" date="2021-02" db="EMBL/GenBank/DDBJ databases">
        <authorList>
            <person name="Dougan E. K."/>
            <person name="Rhodes N."/>
            <person name="Thang M."/>
            <person name="Chan C."/>
        </authorList>
    </citation>
    <scope>NUCLEOTIDE SEQUENCE</scope>
</reference>
<feature type="domain" description="FHA" evidence="2">
    <location>
        <begin position="17"/>
        <end position="72"/>
    </location>
</feature>
<dbReference type="Proteomes" id="UP000601435">
    <property type="component" value="Unassembled WGS sequence"/>
</dbReference>
<gene>
    <name evidence="3" type="ORF">SNEC2469_LOCUS11738</name>
</gene>
<keyword evidence="4" id="KW-1185">Reference proteome</keyword>
<dbReference type="OrthoDB" id="421224at2759"/>
<proteinExistence type="predicted"/>
<evidence type="ECO:0000259" key="2">
    <source>
        <dbReference type="Pfam" id="PF00498"/>
    </source>
</evidence>
<protein>
    <recommendedName>
        <fullName evidence="2">FHA domain-containing protein</fullName>
    </recommendedName>
</protein>
<feature type="region of interest" description="Disordered" evidence="1">
    <location>
        <begin position="71"/>
        <end position="99"/>
    </location>
</feature>
<dbReference type="Gene3D" id="2.60.200.20">
    <property type="match status" value="1"/>
</dbReference>